<proteinExistence type="predicted"/>
<organism evidence="1">
    <name type="scientific">marine sediment metagenome</name>
    <dbReference type="NCBI Taxonomy" id="412755"/>
    <lineage>
        <taxon>unclassified sequences</taxon>
        <taxon>metagenomes</taxon>
        <taxon>ecological metagenomes</taxon>
    </lineage>
</organism>
<protein>
    <submittedName>
        <fullName evidence="1">Uncharacterized protein</fullName>
    </submittedName>
</protein>
<sequence>ALQKIVVDKLVNGPKTMVAHPDATRKVVVLAS</sequence>
<dbReference type="AlphaFoldDB" id="A0A0F9NKP2"/>
<name>A0A0F9NKP2_9ZZZZ</name>
<dbReference type="EMBL" id="LAZR01004015">
    <property type="protein sequence ID" value="KKN12592.1"/>
    <property type="molecule type" value="Genomic_DNA"/>
</dbReference>
<evidence type="ECO:0000313" key="1">
    <source>
        <dbReference type="EMBL" id="KKN12592.1"/>
    </source>
</evidence>
<comment type="caution">
    <text evidence="1">The sequence shown here is derived from an EMBL/GenBank/DDBJ whole genome shotgun (WGS) entry which is preliminary data.</text>
</comment>
<accession>A0A0F9NKP2</accession>
<feature type="non-terminal residue" evidence="1">
    <location>
        <position position="1"/>
    </location>
</feature>
<gene>
    <name evidence="1" type="ORF">LCGC14_1014830</name>
</gene>
<reference evidence="1" key="1">
    <citation type="journal article" date="2015" name="Nature">
        <title>Complex archaea that bridge the gap between prokaryotes and eukaryotes.</title>
        <authorList>
            <person name="Spang A."/>
            <person name="Saw J.H."/>
            <person name="Jorgensen S.L."/>
            <person name="Zaremba-Niedzwiedzka K."/>
            <person name="Martijn J."/>
            <person name="Lind A.E."/>
            <person name="van Eijk R."/>
            <person name="Schleper C."/>
            <person name="Guy L."/>
            <person name="Ettema T.J."/>
        </authorList>
    </citation>
    <scope>NUCLEOTIDE SEQUENCE</scope>
</reference>